<name>A0ABW1G1Z7_9ACTN</name>
<dbReference type="EMBL" id="JBHSQJ010000036">
    <property type="protein sequence ID" value="MFC5907592.1"/>
    <property type="molecule type" value="Genomic_DNA"/>
</dbReference>
<dbReference type="PROSITE" id="PS00622">
    <property type="entry name" value="HTH_LUXR_1"/>
    <property type="match status" value="1"/>
</dbReference>
<feature type="modified residue" description="4-aspartylphosphate" evidence="5">
    <location>
        <position position="60"/>
    </location>
</feature>
<organism evidence="8 9">
    <name type="scientific">Streptacidiphilus monticola</name>
    <dbReference type="NCBI Taxonomy" id="2161674"/>
    <lineage>
        <taxon>Bacteria</taxon>
        <taxon>Bacillati</taxon>
        <taxon>Actinomycetota</taxon>
        <taxon>Actinomycetes</taxon>
        <taxon>Kitasatosporales</taxon>
        <taxon>Streptomycetaceae</taxon>
        <taxon>Streptacidiphilus</taxon>
    </lineage>
</organism>
<dbReference type="PROSITE" id="PS50043">
    <property type="entry name" value="HTH_LUXR_2"/>
    <property type="match status" value="1"/>
</dbReference>
<gene>
    <name evidence="8" type="ORF">ACFP3V_10200</name>
</gene>
<evidence type="ECO:0000256" key="4">
    <source>
        <dbReference type="ARBA" id="ARBA00023163"/>
    </source>
</evidence>
<dbReference type="SMART" id="SM00448">
    <property type="entry name" value="REC"/>
    <property type="match status" value="1"/>
</dbReference>
<keyword evidence="3" id="KW-0238">DNA-binding</keyword>
<keyword evidence="4" id="KW-0804">Transcription</keyword>
<evidence type="ECO:0000256" key="1">
    <source>
        <dbReference type="ARBA" id="ARBA00022553"/>
    </source>
</evidence>
<keyword evidence="9" id="KW-1185">Reference proteome</keyword>
<evidence type="ECO:0000313" key="8">
    <source>
        <dbReference type="EMBL" id="MFC5907592.1"/>
    </source>
</evidence>
<proteinExistence type="predicted"/>
<dbReference type="InterPro" id="IPR039420">
    <property type="entry name" value="WalR-like"/>
</dbReference>
<dbReference type="PANTHER" id="PTHR43214">
    <property type="entry name" value="TWO-COMPONENT RESPONSE REGULATOR"/>
    <property type="match status" value="1"/>
</dbReference>
<evidence type="ECO:0000256" key="5">
    <source>
        <dbReference type="PROSITE-ProRule" id="PRU00169"/>
    </source>
</evidence>
<dbReference type="SUPFAM" id="SSF52172">
    <property type="entry name" value="CheY-like"/>
    <property type="match status" value="1"/>
</dbReference>
<dbReference type="Pfam" id="PF00072">
    <property type="entry name" value="Response_reg"/>
    <property type="match status" value="1"/>
</dbReference>
<feature type="domain" description="HTH luxR-type" evidence="6">
    <location>
        <begin position="158"/>
        <end position="223"/>
    </location>
</feature>
<dbReference type="PROSITE" id="PS50110">
    <property type="entry name" value="RESPONSE_REGULATORY"/>
    <property type="match status" value="1"/>
</dbReference>
<dbReference type="SMART" id="SM00421">
    <property type="entry name" value="HTH_LUXR"/>
    <property type="match status" value="1"/>
</dbReference>
<evidence type="ECO:0000259" key="6">
    <source>
        <dbReference type="PROSITE" id="PS50043"/>
    </source>
</evidence>
<dbReference type="Proteomes" id="UP001596174">
    <property type="component" value="Unassembled WGS sequence"/>
</dbReference>
<sequence>MTTDSRTIRVLLVDDQEMVRDGLGALLSSAPDIELVGEAGDGLRAVQLARELTPDVVVMDIRMPGMDGLTATGRIIGSHAEGEELTTRVLILTTFDLDEYVYEALAHGASGFLLKDAPARDLINAVRVIADGQALLAPSVTRRLIEDVARRRKAGSLRPEAVSALTARELDVLRQVARGLSNSEIAEELFLSEQTIKTHVGRILAKLELRDRTQAVVFAYENGLAGGEAPL</sequence>
<accession>A0ABW1G1Z7</accession>
<dbReference type="InterPro" id="IPR011006">
    <property type="entry name" value="CheY-like_superfamily"/>
</dbReference>
<evidence type="ECO:0000313" key="9">
    <source>
        <dbReference type="Proteomes" id="UP001596174"/>
    </source>
</evidence>
<dbReference type="Gene3D" id="3.40.50.2300">
    <property type="match status" value="1"/>
</dbReference>
<evidence type="ECO:0000256" key="3">
    <source>
        <dbReference type="ARBA" id="ARBA00023125"/>
    </source>
</evidence>
<dbReference type="InterPro" id="IPR016032">
    <property type="entry name" value="Sig_transdc_resp-reg_C-effctor"/>
</dbReference>
<dbReference type="PANTHER" id="PTHR43214:SF24">
    <property type="entry name" value="TRANSCRIPTIONAL REGULATORY PROTEIN NARL-RELATED"/>
    <property type="match status" value="1"/>
</dbReference>
<dbReference type="InterPro" id="IPR058245">
    <property type="entry name" value="NreC/VraR/RcsB-like_REC"/>
</dbReference>
<dbReference type="CDD" id="cd17535">
    <property type="entry name" value="REC_NarL-like"/>
    <property type="match status" value="1"/>
</dbReference>
<evidence type="ECO:0000259" key="7">
    <source>
        <dbReference type="PROSITE" id="PS50110"/>
    </source>
</evidence>
<dbReference type="InterPro" id="IPR001789">
    <property type="entry name" value="Sig_transdc_resp-reg_receiver"/>
</dbReference>
<reference evidence="9" key="1">
    <citation type="journal article" date="2019" name="Int. J. Syst. Evol. Microbiol.">
        <title>The Global Catalogue of Microorganisms (GCM) 10K type strain sequencing project: providing services to taxonomists for standard genome sequencing and annotation.</title>
        <authorList>
            <consortium name="The Broad Institute Genomics Platform"/>
            <consortium name="The Broad Institute Genome Sequencing Center for Infectious Disease"/>
            <person name="Wu L."/>
            <person name="Ma J."/>
        </authorList>
    </citation>
    <scope>NUCLEOTIDE SEQUENCE [LARGE SCALE GENOMIC DNA]</scope>
    <source>
        <strain evidence="9">JCM 4816</strain>
    </source>
</reference>
<evidence type="ECO:0000256" key="2">
    <source>
        <dbReference type="ARBA" id="ARBA00023015"/>
    </source>
</evidence>
<dbReference type="SUPFAM" id="SSF46894">
    <property type="entry name" value="C-terminal effector domain of the bipartite response regulators"/>
    <property type="match status" value="1"/>
</dbReference>
<dbReference type="Pfam" id="PF00196">
    <property type="entry name" value="GerE"/>
    <property type="match status" value="1"/>
</dbReference>
<protein>
    <submittedName>
        <fullName evidence="8">Response regulator</fullName>
    </submittedName>
</protein>
<dbReference type="InterPro" id="IPR000792">
    <property type="entry name" value="Tscrpt_reg_LuxR_C"/>
</dbReference>
<keyword evidence="2" id="KW-0805">Transcription regulation</keyword>
<keyword evidence="1 5" id="KW-0597">Phosphoprotein</keyword>
<dbReference type="PRINTS" id="PR00038">
    <property type="entry name" value="HTHLUXR"/>
</dbReference>
<comment type="caution">
    <text evidence="8">The sequence shown here is derived from an EMBL/GenBank/DDBJ whole genome shotgun (WGS) entry which is preliminary data.</text>
</comment>
<feature type="domain" description="Response regulatory" evidence="7">
    <location>
        <begin position="9"/>
        <end position="130"/>
    </location>
</feature>
<dbReference type="RefSeq" id="WP_380582172.1">
    <property type="nucleotide sequence ID" value="NZ_JBHSQJ010000036.1"/>
</dbReference>
<dbReference type="CDD" id="cd06170">
    <property type="entry name" value="LuxR_C_like"/>
    <property type="match status" value="1"/>
</dbReference>